<dbReference type="InterPro" id="IPR001128">
    <property type="entry name" value="Cyt_P450"/>
</dbReference>
<dbReference type="Proteomes" id="UP000268093">
    <property type="component" value="Unassembled WGS sequence"/>
</dbReference>
<dbReference type="OrthoDB" id="1103324at2759"/>
<comment type="caution">
    <text evidence="6">The sequence shown here is derived from an EMBL/GenBank/DDBJ whole genome shotgun (WGS) entry which is preliminary data.</text>
</comment>
<accession>A0A433B8W6</accession>
<keyword evidence="2" id="KW-0560">Oxidoreductase</keyword>
<dbReference type="PANTHER" id="PTHR46300:SF2">
    <property type="entry name" value="CYTOCHROME P450 MONOOXYGENASE ALNH-RELATED"/>
    <property type="match status" value="1"/>
</dbReference>
<dbReference type="SUPFAM" id="SSF48264">
    <property type="entry name" value="Cytochrome P450"/>
    <property type="match status" value="1"/>
</dbReference>
<keyword evidence="7" id="KW-1185">Reference proteome</keyword>
<dbReference type="GO" id="GO:0004497">
    <property type="term" value="F:monooxygenase activity"/>
    <property type="evidence" value="ECO:0007669"/>
    <property type="project" value="UniProtKB-KW"/>
</dbReference>
<evidence type="ECO:0000256" key="5">
    <source>
        <dbReference type="SAM" id="MobiDB-lite"/>
    </source>
</evidence>
<dbReference type="GO" id="GO:0020037">
    <property type="term" value="F:heme binding"/>
    <property type="evidence" value="ECO:0007669"/>
    <property type="project" value="InterPro"/>
</dbReference>
<keyword evidence="1" id="KW-0479">Metal-binding</keyword>
<evidence type="ECO:0000256" key="1">
    <source>
        <dbReference type="ARBA" id="ARBA00022723"/>
    </source>
</evidence>
<feature type="region of interest" description="Disordered" evidence="5">
    <location>
        <begin position="1"/>
        <end position="29"/>
    </location>
</feature>
<protein>
    <submittedName>
        <fullName evidence="6">Cytochrome P450</fullName>
    </submittedName>
</protein>
<evidence type="ECO:0000256" key="3">
    <source>
        <dbReference type="ARBA" id="ARBA00023004"/>
    </source>
</evidence>
<sequence>METNRSNNRAGVKHAKPSTEGDRRLETTNYPYPGNKYTMTDVLTTLNLDWCTSGNLLIAAAAAAAAVTGVYVANHLSPDDKEAAKFKKLPKLPSPPGAVPLLGHLLVLGKSPHLKFTEWGKTLGPIFAVKMGSSRTYVVHNSPDVVRDIMERRGANFSDRVQTHILGAISNNGDLFVMAPNGPYLRAWRKLTNNTIGKTRLEEYSSVFDAETHRLLLVLLETGNASPQGINPLADVYLYLVRGRSGREMV</sequence>
<keyword evidence="3" id="KW-0408">Iron</keyword>
<dbReference type="Gene3D" id="1.10.630.10">
    <property type="entry name" value="Cytochrome P450"/>
    <property type="match status" value="1"/>
</dbReference>
<dbReference type="GO" id="GO:0005506">
    <property type="term" value="F:iron ion binding"/>
    <property type="evidence" value="ECO:0007669"/>
    <property type="project" value="InterPro"/>
</dbReference>
<evidence type="ECO:0000256" key="4">
    <source>
        <dbReference type="ARBA" id="ARBA00023033"/>
    </source>
</evidence>
<proteinExistence type="predicted"/>
<reference evidence="6 7" key="1">
    <citation type="journal article" date="2018" name="New Phytol.">
        <title>Phylogenomics of Endogonaceae and evolution of mycorrhizas within Mucoromycota.</title>
        <authorList>
            <person name="Chang Y."/>
            <person name="Desiro A."/>
            <person name="Na H."/>
            <person name="Sandor L."/>
            <person name="Lipzen A."/>
            <person name="Clum A."/>
            <person name="Barry K."/>
            <person name="Grigoriev I.V."/>
            <person name="Martin F.M."/>
            <person name="Stajich J.E."/>
            <person name="Smith M.E."/>
            <person name="Bonito G."/>
            <person name="Spatafora J.W."/>
        </authorList>
    </citation>
    <scope>NUCLEOTIDE SEQUENCE [LARGE SCALE GENOMIC DNA]</scope>
    <source>
        <strain evidence="6 7">GMNB39</strain>
    </source>
</reference>
<dbReference type="GO" id="GO:0016705">
    <property type="term" value="F:oxidoreductase activity, acting on paired donors, with incorporation or reduction of molecular oxygen"/>
    <property type="evidence" value="ECO:0007669"/>
    <property type="project" value="InterPro"/>
</dbReference>
<dbReference type="PANTHER" id="PTHR46300">
    <property type="entry name" value="P450, PUTATIVE (EUROFUNG)-RELATED-RELATED"/>
    <property type="match status" value="1"/>
</dbReference>
<dbReference type="InterPro" id="IPR036396">
    <property type="entry name" value="Cyt_P450_sf"/>
</dbReference>
<gene>
    <name evidence="6" type="ORF">BC936DRAFT_139914</name>
</gene>
<evidence type="ECO:0000313" key="7">
    <source>
        <dbReference type="Proteomes" id="UP000268093"/>
    </source>
</evidence>
<organism evidence="6 7">
    <name type="scientific">Jimgerdemannia flammicorona</name>
    <dbReference type="NCBI Taxonomy" id="994334"/>
    <lineage>
        <taxon>Eukaryota</taxon>
        <taxon>Fungi</taxon>
        <taxon>Fungi incertae sedis</taxon>
        <taxon>Mucoromycota</taxon>
        <taxon>Mucoromycotina</taxon>
        <taxon>Endogonomycetes</taxon>
        <taxon>Endogonales</taxon>
        <taxon>Endogonaceae</taxon>
        <taxon>Jimgerdemannia</taxon>
    </lineage>
</organism>
<dbReference type="Pfam" id="PF00067">
    <property type="entry name" value="p450"/>
    <property type="match status" value="1"/>
</dbReference>
<name>A0A433B8W6_9FUNG</name>
<evidence type="ECO:0000256" key="2">
    <source>
        <dbReference type="ARBA" id="ARBA00023002"/>
    </source>
</evidence>
<dbReference type="AlphaFoldDB" id="A0A433B8W6"/>
<feature type="compositionally biased region" description="Basic and acidic residues" evidence="5">
    <location>
        <begin position="17"/>
        <end position="26"/>
    </location>
</feature>
<keyword evidence="4" id="KW-0503">Monooxygenase</keyword>
<dbReference type="EMBL" id="RBNI01016058">
    <property type="protein sequence ID" value="RUP11963.1"/>
    <property type="molecule type" value="Genomic_DNA"/>
</dbReference>
<dbReference type="InterPro" id="IPR050364">
    <property type="entry name" value="Cytochrome_P450_fung"/>
</dbReference>
<evidence type="ECO:0000313" key="6">
    <source>
        <dbReference type="EMBL" id="RUP11963.1"/>
    </source>
</evidence>